<dbReference type="Gene3D" id="2.60.40.10">
    <property type="entry name" value="Immunoglobulins"/>
    <property type="match status" value="1"/>
</dbReference>
<proteinExistence type="predicted"/>
<keyword evidence="4" id="KW-1185">Reference proteome</keyword>
<dbReference type="InterPro" id="IPR036156">
    <property type="entry name" value="Beta-gal/glucu_dom_sf"/>
</dbReference>
<dbReference type="Proteomes" id="UP001497444">
    <property type="component" value="Unassembled WGS sequence"/>
</dbReference>
<gene>
    <name evidence="3" type="ORF">CSSPJE1EN1_LOCUS27940</name>
</gene>
<dbReference type="InterPro" id="IPR013783">
    <property type="entry name" value="Ig-like_fold"/>
</dbReference>
<dbReference type="Pfam" id="PF02836">
    <property type="entry name" value="Glyco_hydro_2_C"/>
    <property type="match status" value="1"/>
</dbReference>
<dbReference type="SUPFAM" id="SSF51445">
    <property type="entry name" value="(Trans)glycosidases"/>
    <property type="match status" value="1"/>
</dbReference>
<protein>
    <recommendedName>
        <fullName evidence="5">Glycoside hydrolase family 2</fullName>
    </recommendedName>
</protein>
<feature type="non-terminal residue" evidence="3">
    <location>
        <position position="397"/>
    </location>
</feature>
<evidence type="ECO:0000259" key="2">
    <source>
        <dbReference type="Pfam" id="PF02836"/>
    </source>
</evidence>
<name>A0ABP0VDN9_9BRYO</name>
<dbReference type="InterPro" id="IPR006102">
    <property type="entry name" value="Ig-like_GH2"/>
</dbReference>
<organism evidence="3 4">
    <name type="scientific">Sphagnum jensenii</name>
    <dbReference type="NCBI Taxonomy" id="128206"/>
    <lineage>
        <taxon>Eukaryota</taxon>
        <taxon>Viridiplantae</taxon>
        <taxon>Streptophyta</taxon>
        <taxon>Embryophyta</taxon>
        <taxon>Bryophyta</taxon>
        <taxon>Sphagnophytina</taxon>
        <taxon>Sphagnopsida</taxon>
        <taxon>Sphagnales</taxon>
        <taxon>Sphagnaceae</taxon>
        <taxon>Sphagnum</taxon>
    </lineage>
</organism>
<dbReference type="SUPFAM" id="SSF49303">
    <property type="entry name" value="beta-Galactosidase/glucuronidase domain"/>
    <property type="match status" value="1"/>
</dbReference>
<evidence type="ECO:0000259" key="1">
    <source>
        <dbReference type="Pfam" id="PF00703"/>
    </source>
</evidence>
<sequence>QIFFTSTTGIWQTVWLEKVPKTYITGLRITPDIDSDSVEITVNTNGPIDHSEIEILDTTGKVVVSNTKAAVNAPNKLKIASPKLWSTSDPYLYNIKVKAGADSVTSYVGMRKMEVKKDSKGINRFFLNNKPIFMFAPLDQGFWPDGVYTPPNEEAMIYDLEMTHKFGFNTIRKHIKVESDRWYYATDRMGFLVMQDFPSAFGAVDKEKRPAADAQQIELEMERMVTQLHNFPSIIVWIPFNEGWGQYDTERVVNLFRKWDPSRLIDEASGWIDHGITNIEDHHKYPISQEIPLKPNRVIVNGEYGALWMKIRDHLWDTTKASQGDDNPDLLQKFFLTSLATVRAQAIFGLGAAVYTEITDVENELAGLLTCDRAVIKFRDMAEVKRHVDRLYPSESV</sequence>
<evidence type="ECO:0000313" key="3">
    <source>
        <dbReference type="EMBL" id="CAK9252562.1"/>
    </source>
</evidence>
<evidence type="ECO:0000313" key="4">
    <source>
        <dbReference type="Proteomes" id="UP001497444"/>
    </source>
</evidence>
<reference evidence="3" key="1">
    <citation type="submission" date="2024-02" db="EMBL/GenBank/DDBJ databases">
        <authorList>
            <consortium name="ELIXIR-Norway"/>
            <consortium name="Elixir Norway"/>
        </authorList>
    </citation>
    <scope>NUCLEOTIDE SEQUENCE</scope>
</reference>
<feature type="domain" description="Glycoside hydrolase family 2 immunoglobulin-like beta-sandwich" evidence="1">
    <location>
        <begin position="22"/>
        <end position="111"/>
    </location>
</feature>
<dbReference type="EMBL" id="CAXAQS010000655">
    <property type="protein sequence ID" value="CAK9252562.1"/>
    <property type="molecule type" value="Genomic_DNA"/>
</dbReference>
<accession>A0ABP0VDN9</accession>
<dbReference type="PANTHER" id="PTHR42732">
    <property type="entry name" value="BETA-GALACTOSIDASE"/>
    <property type="match status" value="1"/>
</dbReference>
<dbReference type="Pfam" id="PF00703">
    <property type="entry name" value="Glyco_hydro_2"/>
    <property type="match status" value="1"/>
</dbReference>
<feature type="non-terminal residue" evidence="3">
    <location>
        <position position="1"/>
    </location>
</feature>
<dbReference type="InterPro" id="IPR017853">
    <property type="entry name" value="GH"/>
</dbReference>
<feature type="domain" description="Glycoside hydrolase family 2 catalytic" evidence="2">
    <location>
        <begin position="135"/>
        <end position="275"/>
    </location>
</feature>
<evidence type="ECO:0008006" key="5">
    <source>
        <dbReference type="Google" id="ProtNLM"/>
    </source>
</evidence>
<comment type="caution">
    <text evidence="3">The sequence shown here is derived from an EMBL/GenBank/DDBJ whole genome shotgun (WGS) entry which is preliminary data.</text>
</comment>
<dbReference type="InterPro" id="IPR051913">
    <property type="entry name" value="GH2_Domain-Containing"/>
</dbReference>
<dbReference type="InterPro" id="IPR006103">
    <property type="entry name" value="Glyco_hydro_2_cat"/>
</dbReference>
<dbReference type="Gene3D" id="3.20.20.80">
    <property type="entry name" value="Glycosidases"/>
    <property type="match status" value="1"/>
</dbReference>
<dbReference type="PANTHER" id="PTHR42732:SF2">
    <property type="entry name" value="BETA-MANNOSIDASE"/>
    <property type="match status" value="1"/>
</dbReference>